<dbReference type="InterPro" id="IPR045584">
    <property type="entry name" value="Pilin-like"/>
</dbReference>
<sequence>MERRGNRGQTAIEMWIILIIIGLIAGAVTVVVLPKLDAARRDSAALDLKNLKQSFKLYAEKRGCYPDAAGGLRALVEAGALELVPKDPWKRDYVYRAEAVPPVILSYGEDGEPGGEGIDADISLELHPITDHWPVPPGQLLTCQPSRPG</sequence>
<dbReference type="AlphaFoldDB" id="A0A848LYR3"/>
<organism evidence="3 4">
    <name type="scientific">Pyxidicoccus fallax</name>
    <dbReference type="NCBI Taxonomy" id="394095"/>
    <lineage>
        <taxon>Bacteria</taxon>
        <taxon>Pseudomonadati</taxon>
        <taxon>Myxococcota</taxon>
        <taxon>Myxococcia</taxon>
        <taxon>Myxococcales</taxon>
        <taxon>Cystobacterineae</taxon>
        <taxon>Myxococcaceae</taxon>
        <taxon>Pyxidicoccus</taxon>
    </lineage>
</organism>
<evidence type="ECO:0000256" key="1">
    <source>
        <dbReference type="SAM" id="Phobius"/>
    </source>
</evidence>
<dbReference type="EMBL" id="JABBJJ010000455">
    <property type="protein sequence ID" value="NMO22672.1"/>
    <property type="molecule type" value="Genomic_DNA"/>
</dbReference>
<keyword evidence="4" id="KW-1185">Reference proteome</keyword>
<proteinExistence type="predicted"/>
<dbReference type="Gene3D" id="3.30.700.10">
    <property type="entry name" value="Glycoprotein, Type 4 Pilin"/>
    <property type="match status" value="1"/>
</dbReference>
<accession>A0A848LYR3</accession>
<evidence type="ECO:0000259" key="2">
    <source>
        <dbReference type="Pfam" id="PF08334"/>
    </source>
</evidence>
<comment type="caution">
    <text evidence="3">The sequence shown here is derived from an EMBL/GenBank/DDBJ whole genome shotgun (WGS) entry which is preliminary data.</text>
</comment>
<protein>
    <submittedName>
        <fullName evidence="3">Type II secretion system protein GspG</fullName>
    </submittedName>
</protein>
<keyword evidence="1" id="KW-0812">Transmembrane</keyword>
<gene>
    <name evidence="3" type="ORF">HG543_48625</name>
</gene>
<dbReference type="Proteomes" id="UP000518300">
    <property type="component" value="Unassembled WGS sequence"/>
</dbReference>
<feature type="transmembrane region" description="Helical" evidence="1">
    <location>
        <begin position="12"/>
        <end position="33"/>
    </location>
</feature>
<name>A0A848LYR3_9BACT</name>
<dbReference type="InterPro" id="IPR013545">
    <property type="entry name" value="T2SS_protein-GspG_C"/>
</dbReference>
<feature type="domain" description="Type II secretion system protein GspG C-terminal" evidence="2">
    <location>
        <begin position="32"/>
        <end position="123"/>
    </location>
</feature>
<dbReference type="RefSeq" id="WP_169351799.1">
    <property type="nucleotide sequence ID" value="NZ_JABBJJ010000455.1"/>
</dbReference>
<dbReference type="SUPFAM" id="SSF54523">
    <property type="entry name" value="Pili subunits"/>
    <property type="match status" value="1"/>
</dbReference>
<evidence type="ECO:0000313" key="3">
    <source>
        <dbReference type="EMBL" id="NMO22672.1"/>
    </source>
</evidence>
<dbReference type="Pfam" id="PF08334">
    <property type="entry name" value="T2SSG"/>
    <property type="match status" value="1"/>
</dbReference>
<evidence type="ECO:0000313" key="4">
    <source>
        <dbReference type="Proteomes" id="UP000518300"/>
    </source>
</evidence>
<keyword evidence="1" id="KW-1133">Transmembrane helix</keyword>
<reference evidence="3 4" key="1">
    <citation type="submission" date="2020-04" db="EMBL/GenBank/DDBJ databases">
        <title>Draft genome of Pyxidicoccus fallax type strain.</title>
        <authorList>
            <person name="Whitworth D.E."/>
        </authorList>
    </citation>
    <scope>NUCLEOTIDE SEQUENCE [LARGE SCALE GENOMIC DNA]</scope>
    <source>
        <strain evidence="3 4">DSM 14698</strain>
    </source>
</reference>
<keyword evidence="1" id="KW-0472">Membrane</keyword>